<dbReference type="Pfam" id="PF07676">
    <property type="entry name" value="PD40"/>
    <property type="match status" value="5"/>
</dbReference>
<name>I4EMD9_9BACT</name>
<sequence>MMNPDGSDLRQLTITPGHSWAPRVSPDGTKVIYSSVVKVSASGAHTVHGFEGATGGAVAGLGHHDIFLAEIDGARIDSCSQEDCLKNIQVLTSDDQWKTAWNNGWSWSPDGQWVAFMSTNLDANGTPTGPYQLYKINPSSKQVVHLNPSGNNDGWPSWTPDGKQLVFSSLPTGQSSSDIYIMNADGSNVRQLTHGVLGRFNFNQFPSVSPDGQWILFACGVQGGESQICRMGLDGSQPLQLTQSPTFKDVPAWSPDGTKIVYAEIVDNQGDQNIYTMNQDGTGQQAVTRGVREQTTPNWVKIRRAAQ</sequence>
<evidence type="ECO:0000313" key="4">
    <source>
        <dbReference type="Proteomes" id="UP000004221"/>
    </source>
</evidence>
<feature type="region of interest" description="Disordered" evidence="2">
    <location>
        <begin position="1"/>
        <end position="21"/>
    </location>
</feature>
<dbReference type="PANTHER" id="PTHR36842:SF1">
    <property type="entry name" value="PROTEIN TOLB"/>
    <property type="match status" value="1"/>
</dbReference>
<comment type="similarity">
    <text evidence="1">Belongs to the TolB family.</text>
</comment>
<proteinExistence type="inferred from homology"/>
<evidence type="ECO:0000313" key="3">
    <source>
        <dbReference type="EMBL" id="CCF85852.1"/>
    </source>
</evidence>
<evidence type="ECO:0000256" key="2">
    <source>
        <dbReference type="SAM" id="MobiDB-lite"/>
    </source>
</evidence>
<accession>I4EMD9</accession>
<dbReference type="InterPro" id="IPR011659">
    <property type="entry name" value="WD40"/>
</dbReference>
<dbReference type="InterPro" id="IPR011042">
    <property type="entry name" value="6-blade_b-propeller_TolB-like"/>
</dbReference>
<dbReference type="SUPFAM" id="SSF69304">
    <property type="entry name" value="Tricorn protease N-terminal domain"/>
    <property type="match status" value="1"/>
</dbReference>
<keyword evidence="4" id="KW-1185">Reference proteome</keyword>
<evidence type="ECO:0000256" key="1">
    <source>
        <dbReference type="ARBA" id="ARBA00009820"/>
    </source>
</evidence>
<dbReference type="Proteomes" id="UP000004221">
    <property type="component" value="Unassembled WGS sequence"/>
</dbReference>
<dbReference type="Gene3D" id="2.120.10.30">
    <property type="entry name" value="TolB, C-terminal domain"/>
    <property type="match status" value="3"/>
</dbReference>
<reference evidence="3 4" key="1">
    <citation type="journal article" date="2012" name="ISME J.">
        <title>Nitrification expanded: discovery, physiology and genomics of a nitrite-oxidizing bacterium from the phylum Chloroflexi.</title>
        <authorList>
            <person name="Sorokin D.Y."/>
            <person name="Lucker S."/>
            <person name="Vejmelkova D."/>
            <person name="Kostrikina N.A."/>
            <person name="Kleerebezem R."/>
            <person name="Rijpstra W.I."/>
            <person name="Damste J.S."/>
            <person name="Le Paslier D."/>
            <person name="Muyzer G."/>
            <person name="Wagner M."/>
            <person name="van Loosdrecht M.C."/>
            <person name="Daims H."/>
        </authorList>
    </citation>
    <scope>NUCLEOTIDE SEQUENCE [LARGE SCALE GENOMIC DNA]</scope>
    <source>
        <strain evidence="4">none</strain>
    </source>
</reference>
<dbReference type="PANTHER" id="PTHR36842">
    <property type="entry name" value="PROTEIN TOLB HOMOLOG"/>
    <property type="match status" value="1"/>
</dbReference>
<gene>
    <name evidence="3" type="ORF">NITHO_5950001</name>
</gene>
<protein>
    <submittedName>
        <fullName evidence="3">Putative WD40-like Beta Propeller</fullName>
    </submittedName>
</protein>
<dbReference type="AlphaFoldDB" id="I4EMD9"/>
<organism evidence="3 4">
    <name type="scientific">Nitrolancea hollandica Lb</name>
    <dbReference type="NCBI Taxonomy" id="1129897"/>
    <lineage>
        <taxon>Bacteria</taxon>
        <taxon>Pseudomonadati</taxon>
        <taxon>Thermomicrobiota</taxon>
        <taxon>Thermomicrobia</taxon>
        <taxon>Sphaerobacterales</taxon>
        <taxon>Sphaerobacterineae</taxon>
        <taxon>Sphaerobacteraceae</taxon>
        <taxon>Nitrolancea</taxon>
    </lineage>
</organism>
<dbReference type="EMBL" id="CAGS01000551">
    <property type="protein sequence ID" value="CCF85852.1"/>
    <property type="molecule type" value="Genomic_DNA"/>
</dbReference>
<comment type="caution">
    <text evidence="3">The sequence shown here is derived from an EMBL/GenBank/DDBJ whole genome shotgun (WGS) entry which is preliminary data.</text>
</comment>